<evidence type="ECO:0000256" key="1">
    <source>
        <dbReference type="ARBA" id="ARBA00022737"/>
    </source>
</evidence>
<organism evidence="4 5">
    <name type="scientific">Sulfurisphaera tokodaii (strain DSM 16993 / JCM 10545 / NBRC 100140 / 7)</name>
    <name type="common">Sulfolobus tokodaii</name>
    <dbReference type="NCBI Taxonomy" id="273063"/>
    <lineage>
        <taxon>Archaea</taxon>
        <taxon>Thermoproteota</taxon>
        <taxon>Thermoprotei</taxon>
        <taxon>Sulfolobales</taxon>
        <taxon>Sulfolobaceae</taxon>
        <taxon>Sulfurisphaera</taxon>
    </lineage>
</organism>
<dbReference type="eggNOG" id="arCOG00600">
    <property type="taxonomic scope" value="Archaea"/>
</dbReference>
<feature type="domain" description="CBS" evidence="3">
    <location>
        <begin position="139"/>
        <end position="196"/>
    </location>
</feature>
<sequence>MYTNLMSIIREPVIVRPHDSLLHTVKIMTMEYVPKLIVADENEIPLGSISQKDVLNFIYRMGDRELDSVYVSEAMKKDIITVNSSIEPLEASQIMIEKKAPLLIVISDTGKILGMIIKSDLAQYYATLIRGIHKVSEYMSKNPITVNKDSTLDEVTKIILEKNIGRLIVEDNGKILGTITTTDLLYLAPVLKFKDLKIKVKEVMTPTIVVMDENEDLNYAAKLMANRKVKGIPIVSANGELKGIVTTTDIVRALTDEKVRKYLLELKLYTSTF</sequence>
<keyword evidence="2" id="KW-0129">CBS domain</keyword>
<dbReference type="InterPro" id="IPR046342">
    <property type="entry name" value="CBS_dom_sf"/>
</dbReference>
<dbReference type="InterPro" id="IPR051462">
    <property type="entry name" value="CBS_domain-containing"/>
</dbReference>
<dbReference type="PANTHER" id="PTHR48108:SF26">
    <property type="entry name" value="CBS DOMAIN-CONTAINING PROTEIN DDB_G0289609"/>
    <property type="match status" value="1"/>
</dbReference>
<dbReference type="PANTHER" id="PTHR48108">
    <property type="entry name" value="CBS DOMAIN-CONTAINING PROTEIN CBSX2, CHLOROPLASTIC"/>
    <property type="match status" value="1"/>
</dbReference>
<evidence type="ECO:0000256" key="2">
    <source>
        <dbReference type="PROSITE-ProRule" id="PRU00703"/>
    </source>
</evidence>
<dbReference type="Pfam" id="PF00571">
    <property type="entry name" value="CBS"/>
    <property type="match status" value="4"/>
</dbReference>
<dbReference type="Gene3D" id="3.10.580.10">
    <property type="entry name" value="CBS-domain"/>
    <property type="match status" value="2"/>
</dbReference>
<keyword evidence="1" id="KW-0677">Repeat</keyword>
<proteinExistence type="predicted"/>
<keyword evidence="5" id="KW-1185">Reference proteome</keyword>
<dbReference type="PROSITE" id="PS51371">
    <property type="entry name" value="CBS"/>
    <property type="match status" value="4"/>
</dbReference>
<dbReference type="Proteomes" id="UP000001015">
    <property type="component" value="Chromosome"/>
</dbReference>
<feature type="domain" description="CBS" evidence="3">
    <location>
        <begin position="8"/>
        <end position="68"/>
    </location>
</feature>
<dbReference type="CDD" id="cd02205">
    <property type="entry name" value="CBS_pair_SF"/>
    <property type="match status" value="2"/>
</dbReference>
<name>F9VP89_SULTO</name>
<evidence type="ECO:0000313" key="4">
    <source>
        <dbReference type="EMBL" id="BAK54736.1"/>
    </source>
</evidence>
<dbReference type="InterPro" id="IPR000644">
    <property type="entry name" value="CBS_dom"/>
</dbReference>
<dbReference type="SMART" id="SM00116">
    <property type="entry name" value="CBS"/>
    <property type="match status" value="4"/>
</dbReference>
<feature type="domain" description="CBS" evidence="3">
    <location>
        <begin position="75"/>
        <end position="135"/>
    </location>
</feature>
<dbReference type="KEGG" id="sto:STK_21130"/>
<accession>F9VP89</accession>
<dbReference type="AlphaFoldDB" id="F9VP89"/>
<dbReference type="STRING" id="273063.STK_21130"/>
<evidence type="ECO:0000313" key="5">
    <source>
        <dbReference type="Proteomes" id="UP000001015"/>
    </source>
</evidence>
<reference evidence="5" key="1">
    <citation type="journal article" date="2001" name="DNA Res.">
        <title>Complete genome sequence of an aerobic thermoacidophilic Crenarchaeon, Sulfolobus tokodaii strain7.</title>
        <authorList>
            <person name="Kawarabayasi Y."/>
            <person name="Hino Y."/>
            <person name="Horikawa H."/>
            <person name="Jin-no K."/>
            <person name="Takahashi M."/>
            <person name="Sekine M."/>
            <person name="Baba S."/>
            <person name="Ankai A."/>
            <person name="Kosugi H."/>
            <person name="Hosoyama A."/>
            <person name="Fukui S."/>
            <person name="Nagai Y."/>
            <person name="Nishijima K."/>
            <person name="Otsuka R."/>
            <person name="Nakazawa H."/>
            <person name="Takamiya M."/>
            <person name="Kato Y."/>
            <person name="Yoshizawa T."/>
            <person name="Tanaka T."/>
            <person name="Kudoh Y."/>
            <person name="Yamazaki J."/>
            <person name="Kushida N."/>
            <person name="Oguchi A."/>
            <person name="Aoki K."/>
            <person name="Masuda S."/>
            <person name="Yanagii M."/>
            <person name="Nishimura M."/>
            <person name="Yamagishi A."/>
            <person name="Oshima T."/>
            <person name="Kikuchi H."/>
        </authorList>
    </citation>
    <scope>NUCLEOTIDE SEQUENCE [LARGE SCALE GENOMIC DNA]</scope>
    <source>
        <strain evidence="5">DSM 16993 / JCM 10545 / NBRC 100140 / 7</strain>
    </source>
</reference>
<protein>
    <recommendedName>
        <fullName evidence="3">CBS domain-containing protein</fullName>
    </recommendedName>
</protein>
<feature type="domain" description="CBS" evidence="3">
    <location>
        <begin position="204"/>
        <end position="260"/>
    </location>
</feature>
<evidence type="ECO:0000259" key="3">
    <source>
        <dbReference type="PROSITE" id="PS51371"/>
    </source>
</evidence>
<dbReference type="SUPFAM" id="SSF54631">
    <property type="entry name" value="CBS-domain pair"/>
    <property type="match status" value="2"/>
</dbReference>
<gene>
    <name evidence="4" type="primary">ST2113</name>
    <name evidence="4" type="ordered locus">STK_21130</name>
</gene>
<dbReference type="PATRIC" id="fig|273063.9.peg.2405"/>
<dbReference type="EMBL" id="BA000023">
    <property type="protein sequence ID" value="BAK54736.1"/>
    <property type="molecule type" value="Genomic_DNA"/>
</dbReference>